<organism evidence="1 2">
    <name type="scientific">Helicobacter bilis</name>
    <dbReference type="NCBI Taxonomy" id="37372"/>
    <lineage>
        <taxon>Bacteria</taxon>
        <taxon>Pseudomonadati</taxon>
        <taxon>Campylobacterota</taxon>
        <taxon>Epsilonproteobacteria</taxon>
        <taxon>Campylobacterales</taxon>
        <taxon>Helicobacteraceae</taxon>
        <taxon>Helicobacter</taxon>
    </lineage>
</organism>
<name>A0A4U8U5J6_9HELI</name>
<dbReference type="EMBL" id="JRPJ02000041">
    <property type="protein sequence ID" value="TLE08828.1"/>
    <property type="molecule type" value="Genomic_DNA"/>
</dbReference>
<accession>A0A4U8U5J6</accession>
<evidence type="ECO:0000313" key="1">
    <source>
        <dbReference type="EMBL" id="TLE08828.1"/>
    </source>
</evidence>
<evidence type="ECO:0000313" key="2">
    <source>
        <dbReference type="Proteomes" id="UP000029857"/>
    </source>
</evidence>
<reference evidence="1 2" key="1">
    <citation type="journal article" date="2014" name="Genome Announc.">
        <title>Draft genome sequences of eight enterohepatic helicobacter species isolated from both laboratory and wild rodents.</title>
        <authorList>
            <person name="Sheh A."/>
            <person name="Shen Z."/>
            <person name="Fox J.G."/>
        </authorList>
    </citation>
    <scope>NUCLEOTIDE SEQUENCE [LARGE SCALE GENOMIC DNA]</scope>
    <source>
        <strain evidence="1 2">ATCC 49320</strain>
    </source>
</reference>
<sequence length="62" mass="7143">MWQGCIKANTPTRRLSGSICEEKSWFSNEKARSYLSGSAEAFECRIHDFNRKDNAQKINAYP</sequence>
<proteinExistence type="predicted"/>
<dbReference type="Proteomes" id="UP000029857">
    <property type="component" value="Unassembled WGS sequence"/>
</dbReference>
<dbReference type="RefSeq" id="WP_034563674.1">
    <property type="nucleotide sequence ID" value="NZ_CAMCCI010000035.1"/>
</dbReference>
<dbReference type="AlphaFoldDB" id="A0A4U8U5J6"/>
<protein>
    <submittedName>
        <fullName evidence="1">Uncharacterized protein</fullName>
    </submittedName>
</protein>
<comment type="caution">
    <text evidence="1">The sequence shown here is derived from an EMBL/GenBank/DDBJ whole genome shotgun (WGS) entry which is preliminary data.</text>
</comment>
<gene>
    <name evidence="1" type="ORF">LS79_009185</name>
</gene>